<dbReference type="FunFam" id="2.60.120.10:FF:000005">
    <property type="entry name" value="Germin-like protein subfamily 1 member 8"/>
    <property type="match status" value="1"/>
</dbReference>
<evidence type="ECO:0000256" key="4">
    <source>
        <dbReference type="ARBA" id="ARBA00022523"/>
    </source>
</evidence>
<feature type="binding site" evidence="11">
    <location>
        <position position="149"/>
    </location>
    <ligand>
        <name>Mn(2+)</name>
        <dbReference type="ChEBI" id="CHEBI:29035"/>
    </ligand>
</feature>
<evidence type="ECO:0000256" key="2">
    <source>
        <dbReference type="ARBA" id="ARBA00004271"/>
    </source>
</evidence>
<dbReference type="KEGG" id="jre:108989141"/>
<dbReference type="InterPro" id="IPR014710">
    <property type="entry name" value="RmlC-like_jellyroll"/>
</dbReference>
<protein>
    <recommendedName>
        <fullName evidence="12">Germin-like protein</fullName>
    </recommendedName>
</protein>
<evidence type="ECO:0000256" key="9">
    <source>
        <dbReference type="ARBA" id="ARBA00023211"/>
    </source>
</evidence>
<keyword evidence="14" id="KW-1185">Reference proteome</keyword>
<evidence type="ECO:0000256" key="5">
    <source>
        <dbReference type="ARBA" id="ARBA00022525"/>
    </source>
</evidence>
<dbReference type="GeneID" id="108989141"/>
<evidence type="ECO:0000313" key="15">
    <source>
        <dbReference type="RefSeq" id="XP_035542144.1"/>
    </source>
</evidence>
<dbReference type="InterPro" id="IPR001929">
    <property type="entry name" value="Germin"/>
</dbReference>
<dbReference type="Pfam" id="PF00190">
    <property type="entry name" value="Cupin_1"/>
    <property type="match status" value="1"/>
</dbReference>
<dbReference type="RefSeq" id="XP_035542144.1">
    <property type="nucleotide sequence ID" value="XM_035686251.1"/>
</dbReference>
<dbReference type="InterPro" id="IPR006045">
    <property type="entry name" value="Cupin_1"/>
</dbReference>
<keyword evidence="4 12" id="KW-0052">Apoplast</keyword>
<dbReference type="Gene3D" id="2.60.120.10">
    <property type="entry name" value="Jelly Rolls"/>
    <property type="match status" value="1"/>
</dbReference>
<dbReference type="OrthoDB" id="1921208at2759"/>
<keyword evidence="9 10" id="KW-0464">Manganese</keyword>
<sequence length="281" mass="31480">MIIAEFEFGDEESGSEIFTKVDLIFWLTQDQIGSVATNAITTTWKRKQKRAHMEKKKKKTIESNNKEAYPSWRCLKCVQVFVNGKFCKDQKLATDNDLFLSGLHIPRDTSNPLGSNVTGVNVDQIPSFNTLGISLAHIDFAPYGLNPPHIHPRGTECLVVLEGTLHVGFVTSNADNNHNNRLITKVLNKGDVFVFPVGLIYFQLNVENTNAIAFAGLSSQNPGVLINSISNAVFGSNPPLINADVLTKVFQVDKNVINYLQQQFWWDNNERKMCVKVTMNH</sequence>
<feature type="domain" description="Cupin type-1" evidence="13">
    <location>
        <begin position="101"/>
        <end position="258"/>
    </location>
</feature>
<keyword evidence="6 10" id="KW-0479">Metal-binding</keyword>
<evidence type="ECO:0000256" key="10">
    <source>
        <dbReference type="PIRSR" id="PIRSR601929-1"/>
    </source>
</evidence>
<evidence type="ECO:0000259" key="13">
    <source>
        <dbReference type="SMART" id="SM00835"/>
    </source>
</evidence>
<dbReference type="AlphaFoldDB" id="A0A6P9E3R6"/>
<name>A0A6P9E3R6_JUGRE</name>
<comment type="similarity">
    <text evidence="3 12">Belongs to the germin family.</text>
</comment>
<keyword evidence="5 12" id="KW-0964">Secreted</keyword>
<proteinExistence type="inferred from homology"/>
<gene>
    <name evidence="15" type="primary">LOC108989141</name>
</gene>
<evidence type="ECO:0000256" key="8">
    <source>
        <dbReference type="ARBA" id="ARBA00023180"/>
    </source>
</evidence>
<feature type="binding site" evidence="11">
    <location>
        <position position="156"/>
    </location>
    <ligand>
        <name>Mn(2+)</name>
        <dbReference type="ChEBI" id="CHEBI:29035"/>
    </ligand>
</feature>
<accession>A0A6P9E3R6</accession>
<evidence type="ECO:0000256" key="7">
    <source>
        <dbReference type="ARBA" id="ARBA00023157"/>
    </source>
</evidence>
<organism evidence="14 15">
    <name type="scientific">Juglans regia</name>
    <name type="common">English walnut</name>
    <dbReference type="NCBI Taxonomy" id="51240"/>
    <lineage>
        <taxon>Eukaryota</taxon>
        <taxon>Viridiplantae</taxon>
        <taxon>Streptophyta</taxon>
        <taxon>Embryophyta</taxon>
        <taxon>Tracheophyta</taxon>
        <taxon>Spermatophyta</taxon>
        <taxon>Magnoliopsida</taxon>
        <taxon>eudicotyledons</taxon>
        <taxon>Gunneridae</taxon>
        <taxon>Pentapetalae</taxon>
        <taxon>rosids</taxon>
        <taxon>fabids</taxon>
        <taxon>Fagales</taxon>
        <taxon>Juglandaceae</taxon>
        <taxon>Juglans</taxon>
    </lineage>
</organism>
<comment type="function">
    <text evidence="1">May play a role in plant defense. Probably has no oxalate oxidase activity even if the active site is conserved.</text>
</comment>
<keyword evidence="8" id="KW-0325">Glycoprotein</keyword>
<dbReference type="Proteomes" id="UP000235220">
    <property type="component" value="Chromosome 16"/>
</dbReference>
<dbReference type="CDD" id="cd02241">
    <property type="entry name" value="cupin_OxOx"/>
    <property type="match status" value="1"/>
</dbReference>
<evidence type="ECO:0000313" key="14">
    <source>
        <dbReference type="Proteomes" id="UP000235220"/>
    </source>
</evidence>
<comment type="subcellular location">
    <subcellularLocation>
        <location evidence="2 12">Secreted</location>
        <location evidence="2 12">Extracellular space</location>
        <location evidence="2 12">Apoplast</location>
    </subcellularLocation>
</comment>
<dbReference type="InParanoid" id="A0A6P9E3R6"/>
<feature type="binding site" evidence="11">
    <location>
        <position position="151"/>
    </location>
    <ligand>
        <name>Mn(2+)</name>
        <dbReference type="ChEBI" id="CHEBI:29035"/>
    </ligand>
</feature>
<evidence type="ECO:0000256" key="6">
    <source>
        <dbReference type="ARBA" id="ARBA00022723"/>
    </source>
</evidence>
<reference evidence="15" key="1">
    <citation type="submission" date="2025-08" db="UniProtKB">
        <authorList>
            <consortium name="RefSeq"/>
        </authorList>
    </citation>
    <scope>IDENTIFICATION</scope>
    <source>
        <tissue evidence="15">Leaves</tissue>
    </source>
</reference>
<feature type="binding site" evidence="10">
    <location>
        <position position="156"/>
    </location>
    <ligand>
        <name>oxalate</name>
        <dbReference type="ChEBI" id="CHEBI:30623"/>
    </ligand>
</feature>
<evidence type="ECO:0000256" key="1">
    <source>
        <dbReference type="ARBA" id="ARBA00003629"/>
    </source>
</evidence>
<evidence type="ECO:0000256" key="11">
    <source>
        <dbReference type="PIRSR" id="PIRSR601929-2"/>
    </source>
</evidence>
<evidence type="ECO:0000256" key="12">
    <source>
        <dbReference type="RuleBase" id="RU366015"/>
    </source>
</evidence>
<feature type="binding site" evidence="10">
    <location>
        <position position="151"/>
    </location>
    <ligand>
        <name>oxalate</name>
        <dbReference type="ChEBI" id="CHEBI:30623"/>
    </ligand>
</feature>
<keyword evidence="7" id="KW-1015">Disulfide bond</keyword>
<dbReference type="SMART" id="SM00835">
    <property type="entry name" value="Cupin_1"/>
    <property type="match status" value="1"/>
</dbReference>
<dbReference type="GO" id="GO:0048046">
    <property type="term" value="C:apoplast"/>
    <property type="evidence" value="ECO:0007669"/>
    <property type="project" value="UniProtKB-SubCell"/>
</dbReference>
<dbReference type="SUPFAM" id="SSF51182">
    <property type="entry name" value="RmlC-like cupins"/>
    <property type="match status" value="1"/>
</dbReference>
<feature type="binding site" evidence="10">
    <location>
        <position position="146"/>
    </location>
    <ligand>
        <name>oxalate</name>
        <dbReference type="ChEBI" id="CHEBI:30623"/>
    </ligand>
</feature>
<dbReference type="InterPro" id="IPR011051">
    <property type="entry name" value="RmlC_Cupin_sf"/>
</dbReference>
<evidence type="ECO:0000256" key="3">
    <source>
        <dbReference type="ARBA" id="ARBA00007456"/>
    </source>
</evidence>
<dbReference type="GO" id="GO:0030145">
    <property type="term" value="F:manganese ion binding"/>
    <property type="evidence" value="ECO:0007669"/>
    <property type="project" value="UniProtKB-UniRule"/>
</dbReference>
<dbReference type="PRINTS" id="PR00325">
    <property type="entry name" value="GERMIN"/>
</dbReference>
<dbReference type="PANTHER" id="PTHR31238">
    <property type="entry name" value="GERMIN-LIKE PROTEIN SUBFAMILY 3 MEMBER 3"/>
    <property type="match status" value="1"/>
</dbReference>